<evidence type="ECO:0008006" key="4">
    <source>
        <dbReference type="Google" id="ProtNLM"/>
    </source>
</evidence>
<dbReference type="KEGG" id="sci:B446_06040"/>
<feature type="compositionally biased region" description="Basic residues" evidence="1">
    <location>
        <begin position="1"/>
        <end position="11"/>
    </location>
</feature>
<sequence>MAWRDRLRRRAAAPDTARRPGADRSGAAGSGPAGDGPDRGTAGDGTDRGEPGGRGSSVPGDWDGGWRRTAPPQLTVARSPLGVSDGLAFRAGLASWQNPSFDSGLGHAVLSAAPTGLVRGVARPATPQATRAGGGPLLLRALRPEGAGDEADGASDAGSPASVAVRSPRSGTGAADGRPGRKPAVARSGGDSSATKRSSGDSPQTRGLASAESPAALSPSSPPVQRAALPGADPVVPPADPDHRTTAAPAIPLVRRVSVLPGTAADGGASRPVSRAPSGSGGRTPSGPAVRAVPVAPSLTVARRMSGPVRRVTALRPAATPAPGNATTAAVQRAATSEPSRAPLGAPSRELPDSVAPLTEDAPAPHTASGPALPVVQRQAEGPDVAGAQGAEPAASGGTRVRGGLGAPLSALPPSAELPGATAPGSGTSPGPTLPVVQRQADEMADTPRLHDSGAQNAPDGARVRGGLGAPLSALPPSAELPGATAPGSGTSPGPTLPVVQRQADEMADTPRLHDSGAQNAPDGARVRGGLGAPLSALPPSAELPGATAPTSSTVPGAAMPVVQRQADDTAGTSRPHEYGGGAQGTAHRAPNGARVRGGLGAPLSALPPSADVPGATASRAPAVQRAPAQGGKSHTTPLPSATVGDRTPATAGAEAPLLGAGDVVQRRSADDSSAGGAASPGGAGHGSGHATPLVMPSAAAPAAAVTPESPAGDVRLPGTRSGGPASSGGQRPRGPGSPSPVVVARAVAGATGGAQPHSAPPLTVTRPGAPSGPAAPRTLQLLPDRPLTLSTRATEGAAPPVAARSGGRPVVAARWPGVPAAPQADPGRPTPGPSPVAPATPQVRRAVAAPPAGRENPGVRGADSAGPAGSPSPVQRVPVVRPAPPGPGPVGPAPAVPARSLPVTAPQAPQLADRPANAPASAQPVPVVLPVTGGSGGTATPVQRDITDTTGAGLLMGATTKAERDRARGGSRPAATPSAAGLLMGDTAKKAPAHGRSRSSSTSSASGKNAEQRAEAPKDPGLDLDDLARRLLDPMARLLRTELRRGRERTGRPYDGRR</sequence>
<feature type="compositionally biased region" description="Low complexity" evidence="1">
    <location>
        <begin position="317"/>
        <end position="330"/>
    </location>
</feature>
<feature type="compositionally biased region" description="Basic and acidic residues" evidence="1">
    <location>
        <begin position="440"/>
        <end position="452"/>
    </location>
</feature>
<organism evidence="2 3">
    <name type="scientific">Streptomyces collinus (strain DSM 40733 / Tue 365)</name>
    <dbReference type="NCBI Taxonomy" id="1214242"/>
    <lineage>
        <taxon>Bacteria</taxon>
        <taxon>Bacillati</taxon>
        <taxon>Actinomycetota</taxon>
        <taxon>Actinomycetes</taxon>
        <taxon>Kitasatosporales</taxon>
        <taxon>Streptomycetaceae</taxon>
        <taxon>Streptomyces</taxon>
    </lineage>
</organism>
<dbReference type="eggNOG" id="COG3468">
    <property type="taxonomic scope" value="Bacteria"/>
</dbReference>
<proteinExistence type="predicted"/>
<feature type="compositionally biased region" description="Basic and acidic residues" evidence="1">
    <location>
        <begin position="503"/>
        <end position="515"/>
    </location>
</feature>
<reference evidence="3" key="1">
    <citation type="submission" date="2012-10" db="EMBL/GenBank/DDBJ databases">
        <title>The complete genome sequence of Streptomyces collinus Tu 365.</title>
        <authorList>
            <person name="Ruckert C."/>
            <person name="Szczepanowski R."/>
            <person name="Goesmann A."/>
            <person name="Pross E.K."/>
            <person name="Musiol E.M."/>
            <person name="Blin K."/>
            <person name="Wohlleben W."/>
            <person name="Puhler A."/>
            <person name="Weber T."/>
            <person name="Kalinowski J."/>
        </authorList>
    </citation>
    <scope>NUCLEOTIDE SEQUENCE [LARGE SCALE GENOMIC DNA]</scope>
    <source>
        <strain evidence="3">DSM 40733 / Tue 365</strain>
    </source>
</reference>
<feature type="compositionally biased region" description="Low complexity" evidence="1">
    <location>
        <begin position="768"/>
        <end position="777"/>
    </location>
</feature>
<feature type="compositionally biased region" description="Gly residues" evidence="1">
    <location>
        <begin position="679"/>
        <end position="688"/>
    </location>
</feature>
<reference evidence="2 3" key="2">
    <citation type="journal article" date="2013" name="J. Biotechnol.">
        <title>Complete genome sequence of the kirromycin producer Streptomyces collinus Tu 365 consisting of a linear chromosome and two linear plasmids.</title>
        <authorList>
            <person name="Ruckert C."/>
            <person name="Szczepanowski R."/>
            <person name="Albersmeier A."/>
            <person name="Goesmann A."/>
            <person name="Iftime D."/>
            <person name="Musiol E.M."/>
            <person name="Blin K."/>
            <person name="Wohlleben W."/>
            <person name="Puhler A."/>
            <person name="Kalinowski J."/>
            <person name="Weber T."/>
        </authorList>
    </citation>
    <scope>NUCLEOTIDE SEQUENCE [LARGE SCALE GENOMIC DNA]</scope>
    <source>
        <strain evidence="3">DSM 40733 / Tue 365</strain>
    </source>
</reference>
<dbReference type="STRING" id="1214242.B446_06040"/>
<feature type="compositionally biased region" description="Low complexity" evidence="1">
    <location>
        <begin position="870"/>
        <end position="881"/>
    </location>
</feature>
<feature type="compositionally biased region" description="Low complexity" evidence="1">
    <location>
        <begin position="533"/>
        <end position="547"/>
    </location>
</feature>
<feature type="compositionally biased region" description="Low complexity" evidence="1">
    <location>
        <begin position="949"/>
        <end position="961"/>
    </location>
</feature>
<feature type="compositionally biased region" description="Low complexity" evidence="1">
    <location>
        <begin position="697"/>
        <end position="712"/>
    </location>
</feature>
<feature type="compositionally biased region" description="Low complexity" evidence="1">
    <location>
        <begin position="208"/>
        <end position="219"/>
    </location>
</feature>
<dbReference type="HOGENOM" id="CLU_299145_0_0_11"/>
<feature type="compositionally biased region" description="Pro residues" evidence="1">
    <location>
        <begin position="882"/>
        <end position="896"/>
    </location>
</feature>
<feature type="compositionally biased region" description="Pro residues" evidence="1">
    <location>
        <begin position="829"/>
        <end position="839"/>
    </location>
</feature>
<feature type="compositionally biased region" description="Polar residues" evidence="1">
    <location>
        <begin position="190"/>
        <end position="207"/>
    </location>
</feature>
<feature type="compositionally biased region" description="Low complexity" evidence="1">
    <location>
        <begin position="723"/>
        <end position="750"/>
    </location>
</feature>
<gene>
    <name evidence="2" type="ORF">B446_06040</name>
</gene>
<keyword evidence="3" id="KW-1185">Reference proteome</keyword>
<feature type="compositionally biased region" description="Low complexity" evidence="1">
    <location>
        <begin position="840"/>
        <end position="855"/>
    </location>
</feature>
<dbReference type="Proteomes" id="UP000015423">
    <property type="component" value="Chromosome"/>
</dbReference>
<evidence type="ECO:0000313" key="2">
    <source>
        <dbReference type="EMBL" id="AGS68032.1"/>
    </source>
</evidence>
<feature type="compositionally biased region" description="Low complexity" evidence="1">
    <location>
        <begin position="470"/>
        <end position="494"/>
    </location>
</feature>
<feature type="region of interest" description="Disordered" evidence="1">
    <location>
        <begin position="146"/>
        <end position="295"/>
    </location>
</feature>
<feature type="compositionally biased region" description="Low complexity" evidence="1">
    <location>
        <begin position="407"/>
        <end position="431"/>
    </location>
</feature>
<feature type="compositionally biased region" description="Low complexity" evidence="1">
    <location>
        <begin position="154"/>
        <end position="165"/>
    </location>
</feature>
<dbReference type="EMBL" id="CP006259">
    <property type="protein sequence ID" value="AGS68032.1"/>
    <property type="molecule type" value="Genomic_DNA"/>
</dbReference>
<dbReference type="AlphaFoldDB" id="S5VBX3"/>
<evidence type="ECO:0000313" key="3">
    <source>
        <dbReference type="Proteomes" id="UP000015423"/>
    </source>
</evidence>
<feature type="region of interest" description="Disordered" evidence="1">
    <location>
        <begin position="315"/>
        <end position="1029"/>
    </location>
</feature>
<feature type="compositionally biased region" description="Basic and acidic residues" evidence="1">
    <location>
        <begin position="1011"/>
        <end position="1029"/>
    </location>
</feature>
<accession>S5VBX3</accession>
<name>S5VBX3_STRC3</name>
<evidence type="ECO:0000256" key="1">
    <source>
        <dbReference type="SAM" id="MobiDB-lite"/>
    </source>
</evidence>
<protein>
    <recommendedName>
        <fullName evidence="4">Syndecan 1</fullName>
    </recommendedName>
</protein>
<dbReference type="PATRIC" id="fig|1214242.5.peg.1252"/>
<feature type="region of interest" description="Disordered" evidence="1">
    <location>
        <begin position="1"/>
        <end position="81"/>
    </location>
</feature>